<protein>
    <recommendedName>
        <fullName evidence="4">SH3 domain-binding glutamic acid-rich-like protein 3</fullName>
    </recommendedName>
</protein>
<dbReference type="InterPro" id="IPR051033">
    <property type="entry name" value="SH3BGR"/>
</dbReference>
<gene>
    <name evidence="2" type="ORF">KOW79_013415</name>
</gene>
<dbReference type="Pfam" id="PF04908">
    <property type="entry name" value="SH3BGR"/>
    <property type="match status" value="1"/>
</dbReference>
<dbReference type="EMBL" id="JAHKSW010000015">
    <property type="protein sequence ID" value="KAG7323713.1"/>
    <property type="molecule type" value="Genomic_DNA"/>
</dbReference>
<dbReference type="InterPro" id="IPR006993">
    <property type="entry name" value="Glut_rich_SH3-bd"/>
</dbReference>
<dbReference type="PANTHER" id="PTHR12232:SF14">
    <property type="entry name" value="SH3 DOMAIN-BINDING GLUTAMIC ACID-RICH-LIKE PROTEIN 3 ISOFORM 1"/>
    <property type="match status" value="1"/>
</dbReference>
<accession>A0A9D3NM16</accession>
<evidence type="ECO:0000256" key="1">
    <source>
        <dbReference type="ARBA" id="ARBA00007764"/>
    </source>
</evidence>
<dbReference type="Proteomes" id="UP000824219">
    <property type="component" value="Linkage Group LG15"/>
</dbReference>
<reference evidence="2 3" key="1">
    <citation type="submission" date="2021-06" db="EMBL/GenBank/DDBJ databases">
        <title>Chromosome-level genome assembly of the red-tail catfish (Hemibagrus wyckioides).</title>
        <authorList>
            <person name="Shao F."/>
        </authorList>
    </citation>
    <scope>NUCLEOTIDE SEQUENCE [LARGE SCALE GENOMIC DNA]</scope>
    <source>
        <strain evidence="2">EC202008001</strain>
        <tissue evidence="2">Blood</tissue>
    </source>
</reference>
<proteinExistence type="inferred from homology"/>
<sequence>MPIIIYMSSASGSKEIKKQQEAIFRFLDAKHIRYYAKDITLHSFLKAEMREKVGNPSALPPQVFNGSQYCGDYEAFSDAMERRMPLSFFKMDS</sequence>
<dbReference type="PANTHER" id="PTHR12232">
    <property type="entry name" value="SH3 DOMAIN-BINDING GLUTAMIC ACID-RICH-LIKE PROTEIN"/>
    <property type="match status" value="1"/>
</dbReference>
<evidence type="ECO:0000313" key="2">
    <source>
        <dbReference type="EMBL" id="KAG7323713.1"/>
    </source>
</evidence>
<comment type="caution">
    <text evidence="2">The sequence shown here is derived from an EMBL/GenBank/DDBJ whole genome shotgun (WGS) entry which is preliminary data.</text>
</comment>
<dbReference type="AlphaFoldDB" id="A0A9D3NM16"/>
<organism evidence="2 3">
    <name type="scientific">Hemibagrus wyckioides</name>
    <dbReference type="NCBI Taxonomy" id="337641"/>
    <lineage>
        <taxon>Eukaryota</taxon>
        <taxon>Metazoa</taxon>
        <taxon>Chordata</taxon>
        <taxon>Craniata</taxon>
        <taxon>Vertebrata</taxon>
        <taxon>Euteleostomi</taxon>
        <taxon>Actinopterygii</taxon>
        <taxon>Neopterygii</taxon>
        <taxon>Teleostei</taxon>
        <taxon>Ostariophysi</taxon>
        <taxon>Siluriformes</taxon>
        <taxon>Bagridae</taxon>
        <taxon>Hemibagrus</taxon>
    </lineage>
</organism>
<evidence type="ECO:0008006" key="4">
    <source>
        <dbReference type="Google" id="ProtNLM"/>
    </source>
</evidence>
<keyword evidence="3" id="KW-1185">Reference proteome</keyword>
<comment type="similarity">
    <text evidence="1">Belongs to the SH3BGR family.</text>
</comment>
<dbReference type="SUPFAM" id="SSF52833">
    <property type="entry name" value="Thioredoxin-like"/>
    <property type="match status" value="1"/>
</dbReference>
<dbReference type="OrthoDB" id="9932926at2759"/>
<name>A0A9D3NM16_9TELE</name>
<dbReference type="GO" id="GO:0005737">
    <property type="term" value="C:cytoplasm"/>
    <property type="evidence" value="ECO:0007669"/>
    <property type="project" value="TreeGrafter"/>
</dbReference>
<dbReference type="Gene3D" id="3.40.30.10">
    <property type="entry name" value="Glutaredoxin"/>
    <property type="match status" value="1"/>
</dbReference>
<evidence type="ECO:0000313" key="3">
    <source>
        <dbReference type="Proteomes" id="UP000824219"/>
    </source>
</evidence>
<dbReference type="InterPro" id="IPR036249">
    <property type="entry name" value="Thioredoxin-like_sf"/>
</dbReference>